<dbReference type="Pfam" id="PF12937">
    <property type="entry name" value="F-box-like"/>
    <property type="match status" value="1"/>
</dbReference>
<evidence type="ECO:0000259" key="1">
    <source>
        <dbReference type="PROSITE" id="PS50181"/>
    </source>
</evidence>
<accession>A0AA38X847</accession>
<gene>
    <name evidence="2" type="ORF">H2200_007329</name>
</gene>
<keyword evidence="3" id="KW-1185">Reference proteome</keyword>
<evidence type="ECO:0000313" key="3">
    <source>
        <dbReference type="Proteomes" id="UP001172673"/>
    </source>
</evidence>
<sequence>MTSDNLIPPSSQPAMRALPELPNEILLLIIRTCSGTTLKQLRLTSKLFAQMSEPYLWRKLVLVPNDHCILAFIKALKRSKVLRHVTKLTYDGRFGLFFNKIKDIPYDISLHYPPAERTKDLASLDRTLQGHFKPYEDMAIEVACLSKALRLLPNLKEVCVREYEDDSSRVVASPHELKVPSFYLNSCKKLRVDPVTVPWNALSGPIGRSYTKGFLTAFFSTDYRLQKLKAKSMDAKAMFGVVPTKSAAAFQQMGIFKNIMDGLRELELSFRNDTLVNTANHVEAVAQLLKAAKKLKKLTLKLTDFSTSRYHYSDEELTSDFSPLVETSNGTWLSRPLVQKLETLVLSACTCHDEELIHFLRLHSASLRRLELSNITLLGGEDRRECWVRLIKRLKTELKLASISFSGWFSNGGRQQWSVAKDTVGNERLKAKVENYVVDRRIRDCPLEAVAIKPNEGDVEKPANGEEFEGDLTWTMVYSNRYADGDWEPAVPSFGIHSGPISSHSSDAGDFTPPPGQSEADSWEELEVVDSLGYYNDAKPILPSYPGDIDIEPPKIEMIVDIGSGPASTQGWSVLSSPPIKVAQAPPPAAPAMWGGPPFLSPFIA</sequence>
<dbReference type="Gene3D" id="3.80.10.10">
    <property type="entry name" value="Ribonuclease Inhibitor"/>
    <property type="match status" value="1"/>
</dbReference>
<dbReference type="Proteomes" id="UP001172673">
    <property type="component" value="Unassembled WGS sequence"/>
</dbReference>
<dbReference type="InterPro" id="IPR032675">
    <property type="entry name" value="LRR_dom_sf"/>
</dbReference>
<dbReference type="PROSITE" id="PS50181">
    <property type="entry name" value="FBOX"/>
    <property type="match status" value="1"/>
</dbReference>
<proteinExistence type="predicted"/>
<protein>
    <recommendedName>
        <fullName evidence="1">F-box domain-containing protein</fullName>
    </recommendedName>
</protein>
<name>A0AA38X847_9EURO</name>
<feature type="domain" description="F-box" evidence="1">
    <location>
        <begin position="15"/>
        <end position="60"/>
    </location>
</feature>
<evidence type="ECO:0000313" key="2">
    <source>
        <dbReference type="EMBL" id="KAJ9608341.1"/>
    </source>
</evidence>
<dbReference type="CDD" id="cd09917">
    <property type="entry name" value="F-box_SF"/>
    <property type="match status" value="1"/>
</dbReference>
<reference evidence="2" key="1">
    <citation type="submission" date="2022-10" db="EMBL/GenBank/DDBJ databases">
        <title>Culturing micro-colonial fungi from biological soil crusts in the Mojave desert and describing Neophaeococcomyces mojavensis, and introducing the new genera and species Taxawa tesnikishii.</title>
        <authorList>
            <person name="Kurbessoian T."/>
            <person name="Stajich J.E."/>
        </authorList>
    </citation>
    <scope>NUCLEOTIDE SEQUENCE</scope>
    <source>
        <strain evidence="2">TK_41</strain>
    </source>
</reference>
<dbReference type="EMBL" id="JAPDRK010000010">
    <property type="protein sequence ID" value="KAJ9608341.1"/>
    <property type="molecule type" value="Genomic_DNA"/>
</dbReference>
<comment type="caution">
    <text evidence="2">The sequence shown here is derived from an EMBL/GenBank/DDBJ whole genome shotgun (WGS) entry which is preliminary data.</text>
</comment>
<dbReference type="InterPro" id="IPR036047">
    <property type="entry name" value="F-box-like_dom_sf"/>
</dbReference>
<dbReference type="AlphaFoldDB" id="A0AA38X847"/>
<dbReference type="SUPFAM" id="SSF81383">
    <property type="entry name" value="F-box domain"/>
    <property type="match status" value="1"/>
</dbReference>
<organism evidence="2 3">
    <name type="scientific">Cladophialophora chaetospira</name>
    <dbReference type="NCBI Taxonomy" id="386627"/>
    <lineage>
        <taxon>Eukaryota</taxon>
        <taxon>Fungi</taxon>
        <taxon>Dikarya</taxon>
        <taxon>Ascomycota</taxon>
        <taxon>Pezizomycotina</taxon>
        <taxon>Eurotiomycetes</taxon>
        <taxon>Chaetothyriomycetidae</taxon>
        <taxon>Chaetothyriales</taxon>
        <taxon>Herpotrichiellaceae</taxon>
        <taxon>Cladophialophora</taxon>
    </lineage>
</organism>
<dbReference type="InterPro" id="IPR001810">
    <property type="entry name" value="F-box_dom"/>
</dbReference>